<reference evidence="3 4" key="1">
    <citation type="submission" date="2019-03" db="EMBL/GenBank/DDBJ databases">
        <title>Metabolic reconstructions from genomes of highly enriched 'Candidatus Accumulibacter' and 'Candidatus Competibacter' bioreactor populations.</title>
        <authorList>
            <person name="Annavajhala M.K."/>
            <person name="Welles L."/>
            <person name="Abbas B."/>
            <person name="Sorokin D."/>
            <person name="Park H."/>
            <person name="Van Loosdrecht M."/>
            <person name="Chandran K."/>
        </authorList>
    </citation>
    <scope>NUCLEOTIDE SEQUENCE [LARGE SCALE GENOMIC DNA]</scope>
    <source>
        <strain evidence="3 4">SBR_G</strain>
    </source>
</reference>
<protein>
    <submittedName>
        <fullName evidence="3">Fatty acid--CoA ligase</fullName>
    </submittedName>
</protein>
<feature type="domain" description="AMP-dependent synthetase/ligase" evidence="1">
    <location>
        <begin position="28"/>
        <end position="403"/>
    </location>
</feature>
<dbReference type="Pfam" id="PF00501">
    <property type="entry name" value="AMP-binding"/>
    <property type="match status" value="1"/>
</dbReference>
<evidence type="ECO:0000313" key="3">
    <source>
        <dbReference type="EMBL" id="NMQ19594.1"/>
    </source>
</evidence>
<dbReference type="EMBL" id="SPMZ01000028">
    <property type="protein sequence ID" value="NMQ19594.1"/>
    <property type="molecule type" value="Genomic_DNA"/>
</dbReference>
<dbReference type="GO" id="GO:0016874">
    <property type="term" value="F:ligase activity"/>
    <property type="evidence" value="ECO:0007669"/>
    <property type="project" value="UniProtKB-KW"/>
</dbReference>
<accession>A0ABX1TM08</accession>
<evidence type="ECO:0000259" key="1">
    <source>
        <dbReference type="Pfam" id="PF00501"/>
    </source>
</evidence>
<dbReference type="Gene3D" id="3.30.300.30">
    <property type="match status" value="1"/>
</dbReference>
<dbReference type="RefSeq" id="WP_169248846.1">
    <property type="nucleotide sequence ID" value="NZ_SPMZ01000028.1"/>
</dbReference>
<feature type="domain" description="AMP-binding enzyme C-terminal" evidence="2">
    <location>
        <begin position="453"/>
        <end position="533"/>
    </location>
</feature>
<dbReference type="SUPFAM" id="SSF56801">
    <property type="entry name" value="Acetyl-CoA synthetase-like"/>
    <property type="match status" value="1"/>
</dbReference>
<evidence type="ECO:0000259" key="2">
    <source>
        <dbReference type="Pfam" id="PF13193"/>
    </source>
</evidence>
<name>A0ABX1TM08_9GAMM</name>
<dbReference type="InterPro" id="IPR045851">
    <property type="entry name" value="AMP-bd_C_sf"/>
</dbReference>
<proteinExistence type="predicted"/>
<comment type="caution">
    <text evidence="3">The sequence shown here is derived from an EMBL/GenBank/DDBJ whole genome shotgun (WGS) entry which is preliminary data.</text>
</comment>
<dbReference type="InterPro" id="IPR000873">
    <property type="entry name" value="AMP-dep_synth/lig_dom"/>
</dbReference>
<dbReference type="PANTHER" id="PTHR43767:SF11">
    <property type="entry name" value="MEDIUM-CHAIN-FATTY-ACID--COA LIGASE"/>
    <property type="match status" value="1"/>
</dbReference>
<gene>
    <name evidence="3" type="ORF">E4P82_10540</name>
</gene>
<sequence>MTNNIINKTPSAYAYPLLIKNLLANPLRQFPNQEIVYGDFKRQTYREMGERIHRLANGLAGLGVKPGDTVAVMDWDSHRYLECFFAIPMMGAVLHTVNIRLSPEQILYTINHAEDDVILVNTEFLPVLEAIRDRIEPVKKLVLLNDADQPPATSLNIDTEYEALLAASDPNYPFADFSEDTRATTFYTTGTTGLPKGVYFSHRQLVLHTFSVMTALTGSRQGITRNDVYLPITPMFHVHAWGVPYIATVMGVKQIYPGRYVPAHLLRLIQREQVTFSHCVPTILQMLLASPVVNEVDLSRWKVIIGGSALSPTLAQQARARGVDVFTAYGMSETCPILTLAQLKPHMLDWDEERQLDIRCKTGLPVPLVELRVVDEEMNDLPHDGKTPGEVVVRAPWLTQGYLKDPRNSEALWHGGYLHTGDIGVIDEEGYLKITDRLKDVIKTGGEWVSSLELENLILKHPAIEEAAVIGVPDPKWGERPLAVVVRKDGQEVGETDIKALLQDFAAKGIISKYGVPDRVVFVDVLPKTSVGKLDKKVMRAQYTVE</sequence>
<dbReference type="InterPro" id="IPR050237">
    <property type="entry name" value="ATP-dep_AMP-bd_enzyme"/>
</dbReference>
<dbReference type="Gene3D" id="3.40.50.12780">
    <property type="entry name" value="N-terminal domain of ligase-like"/>
    <property type="match status" value="1"/>
</dbReference>
<dbReference type="InterPro" id="IPR042099">
    <property type="entry name" value="ANL_N_sf"/>
</dbReference>
<keyword evidence="3" id="KW-0436">Ligase</keyword>
<dbReference type="Pfam" id="PF13193">
    <property type="entry name" value="AMP-binding_C"/>
    <property type="match status" value="1"/>
</dbReference>
<evidence type="ECO:0000313" key="4">
    <source>
        <dbReference type="Proteomes" id="UP000760480"/>
    </source>
</evidence>
<dbReference type="PANTHER" id="PTHR43767">
    <property type="entry name" value="LONG-CHAIN-FATTY-ACID--COA LIGASE"/>
    <property type="match status" value="1"/>
</dbReference>
<dbReference type="NCBIfam" id="NF004837">
    <property type="entry name" value="PRK06187.1"/>
    <property type="match status" value="1"/>
</dbReference>
<dbReference type="Proteomes" id="UP000760480">
    <property type="component" value="Unassembled WGS sequence"/>
</dbReference>
<keyword evidence="4" id="KW-1185">Reference proteome</keyword>
<dbReference type="InterPro" id="IPR025110">
    <property type="entry name" value="AMP-bd_C"/>
</dbReference>
<organism evidence="3 4">
    <name type="scientific">Candidatus Competibacter phosphatis</name>
    <dbReference type="NCBI Taxonomy" id="221280"/>
    <lineage>
        <taxon>Bacteria</taxon>
        <taxon>Pseudomonadati</taxon>
        <taxon>Pseudomonadota</taxon>
        <taxon>Gammaproteobacteria</taxon>
        <taxon>Candidatus Competibacteraceae</taxon>
        <taxon>Candidatus Competibacter</taxon>
    </lineage>
</organism>
<dbReference type="CDD" id="cd12119">
    <property type="entry name" value="ttLC_FACS_AlkK_like"/>
    <property type="match status" value="1"/>
</dbReference>